<evidence type="ECO:0000313" key="5">
    <source>
        <dbReference type="EnsemblMetazoa" id="CPIJ017657-PA"/>
    </source>
</evidence>
<feature type="signal peptide" evidence="2">
    <location>
        <begin position="1"/>
        <end position="23"/>
    </location>
</feature>
<sequence>MVTYKSLLAVLGLLLIGVHSGNASTVEDQMRDLQLRLEQMFEEQGTQIKQLTVEMNQLKQTVERLSGIVQNVDQSMKIVESNHDIVMRNLTHVTDQSNEIMVNQQFCANHDRLRDLYFELLPRCEDPTVPPVTTQQPPTPPVDPNVYQSCAAAPPISGVYNLVLRDNIVFQGYCEQNLVGGGWLVFQTRFDGSVDFNRSWAEYRDGFGDPSGEHWLGLKYLNQLTTLKSAHLLIDMEDYALNNEYAYYSGFVVGPEQSYYSINSVGNLHG</sequence>
<feature type="chain" id="PRO_5011409547" evidence="2">
    <location>
        <begin position="24"/>
        <end position="270"/>
    </location>
</feature>
<protein>
    <submittedName>
        <fullName evidence="4">Salivary secreted angiopoietin</fullName>
    </submittedName>
</protein>
<dbReference type="eggNOG" id="KOG2579">
    <property type="taxonomic scope" value="Eukaryota"/>
</dbReference>
<dbReference type="KEGG" id="cqu:CpipJ_CPIJ017657"/>
<feature type="coiled-coil region" evidence="1">
    <location>
        <begin position="23"/>
        <end position="68"/>
    </location>
</feature>
<evidence type="ECO:0000313" key="4">
    <source>
        <dbReference type="EMBL" id="EDS26095.1"/>
    </source>
</evidence>
<dbReference type="InParanoid" id="B0XEN4"/>
<evidence type="ECO:0000256" key="1">
    <source>
        <dbReference type="SAM" id="Coils"/>
    </source>
</evidence>
<dbReference type="Pfam" id="PF00147">
    <property type="entry name" value="Fibrinogen_C"/>
    <property type="match status" value="1"/>
</dbReference>
<keyword evidence="2" id="KW-0732">Signal</keyword>
<dbReference type="SMART" id="SM00186">
    <property type="entry name" value="FBG"/>
    <property type="match status" value="1"/>
</dbReference>
<dbReference type="Gene3D" id="3.90.215.10">
    <property type="entry name" value="Gamma Fibrinogen, chain A, domain 1"/>
    <property type="match status" value="1"/>
</dbReference>
<keyword evidence="1" id="KW-0175">Coiled coil</keyword>
<dbReference type="OMA" id="LIRETSH"/>
<dbReference type="InterPro" id="IPR014716">
    <property type="entry name" value="Fibrinogen_a/b/g_C_1"/>
</dbReference>
<dbReference type="InterPro" id="IPR002181">
    <property type="entry name" value="Fibrinogen_a/b/g_C_dom"/>
</dbReference>
<dbReference type="STRING" id="7176.B0XEN4"/>
<dbReference type="Proteomes" id="UP000002320">
    <property type="component" value="Unassembled WGS sequence"/>
</dbReference>
<gene>
    <name evidence="5" type="primary">6051720</name>
    <name evidence="4" type="ORF">CpipJ_CPIJ017657</name>
</gene>
<dbReference type="VEuPathDB" id="VectorBase:CPIJ017657"/>
<accession>B0XEN4</accession>
<dbReference type="GO" id="GO:0005615">
    <property type="term" value="C:extracellular space"/>
    <property type="evidence" value="ECO:0007669"/>
    <property type="project" value="TreeGrafter"/>
</dbReference>
<dbReference type="PROSITE" id="PS51406">
    <property type="entry name" value="FIBRINOGEN_C_2"/>
    <property type="match status" value="1"/>
</dbReference>
<dbReference type="HOGENOM" id="CLU_1031550_0_0_1"/>
<dbReference type="EnsemblMetazoa" id="CPIJ017657-RA">
    <property type="protein sequence ID" value="CPIJ017657-PA"/>
    <property type="gene ID" value="CPIJ017657"/>
</dbReference>
<dbReference type="AlphaFoldDB" id="B0XEN4"/>
<dbReference type="VEuPathDB" id="VectorBase:CQUJHB005389"/>
<organism>
    <name type="scientific">Culex quinquefasciatus</name>
    <name type="common">Southern house mosquito</name>
    <name type="synonym">Culex pungens</name>
    <dbReference type="NCBI Taxonomy" id="7176"/>
    <lineage>
        <taxon>Eukaryota</taxon>
        <taxon>Metazoa</taxon>
        <taxon>Ecdysozoa</taxon>
        <taxon>Arthropoda</taxon>
        <taxon>Hexapoda</taxon>
        <taxon>Insecta</taxon>
        <taxon>Pterygota</taxon>
        <taxon>Neoptera</taxon>
        <taxon>Endopterygota</taxon>
        <taxon>Diptera</taxon>
        <taxon>Nematocera</taxon>
        <taxon>Culicoidea</taxon>
        <taxon>Culicidae</taxon>
        <taxon>Culicinae</taxon>
        <taxon>Culicini</taxon>
        <taxon>Culex</taxon>
        <taxon>Culex</taxon>
    </lineage>
</organism>
<dbReference type="OrthoDB" id="7754848at2759"/>
<dbReference type="InterPro" id="IPR036056">
    <property type="entry name" value="Fibrinogen-like_C"/>
</dbReference>
<evidence type="ECO:0000256" key="2">
    <source>
        <dbReference type="SAM" id="SignalP"/>
    </source>
</evidence>
<feature type="domain" description="Fibrinogen C-terminal" evidence="3">
    <location>
        <begin position="141"/>
        <end position="270"/>
    </location>
</feature>
<dbReference type="PANTHER" id="PTHR19143">
    <property type="entry name" value="FIBRINOGEN/TENASCIN/ANGIOPOEITIN"/>
    <property type="match status" value="1"/>
</dbReference>
<dbReference type="InterPro" id="IPR050373">
    <property type="entry name" value="Fibrinogen_C-term_domain"/>
</dbReference>
<proteinExistence type="predicted"/>
<evidence type="ECO:0000259" key="3">
    <source>
        <dbReference type="PROSITE" id="PS51406"/>
    </source>
</evidence>
<dbReference type="EMBL" id="DS232848">
    <property type="protein sequence ID" value="EDS26095.1"/>
    <property type="molecule type" value="Genomic_DNA"/>
</dbReference>
<reference evidence="4" key="1">
    <citation type="submission" date="2007-03" db="EMBL/GenBank/DDBJ databases">
        <title>Annotation of Culex pipiens quinquefasciatus.</title>
        <authorList>
            <consortium name="The Broad Institute Genome Sequencing Platform"/>
            <person name="Atkinson P.W."/>
            <person name="Hemingway J."/>
            <person name="Christensen B.M."/>
            <person name="Higgs S."/>
            <person name="Kodira C."/>
            <person name="Hannick L."/>
            <person name="Megy K."/>
            <person name="O'Leary S."/>
            <person name="Pearson M."/>
            <person name="Haas B.J."/>
            <person name="Mauceli E."/>
            <person name="Wortman J.R."/>
            <person name="Lee N.H."/>
            <person name="Guigo R."/>
            <person name="Stanke M."/>
            <person name="Alvarado L."/>
            <person name="Amedeo P."/>
            <person name="Antoine C.H."/>
            <person name="Arensburger P."/>
            <person name="Bidwell S.L."/>
            <person name="Crawford M."/>
            <person name="Camaro F."/>
            <person name="Devon K."/>
            <person name="Engels R."/>
            <person name="Hammond M."/>
            <person name="Howarth C."/>
            <person name="Koehrsen M."/>
            <person name="Lawson D."/>
            <person name="Montgomery P."/>
            <person name="Nene V."/>
            <person name="Nusbaum C."/>
            <person name="Puiu D."/>
            <person name="Romero-Severson J."/>
            <person name="Severson D.W."/>
            <person name="Shumway M."/>
            <person name="Sisk P."/>
            <person name="Stolte C."/>
            <person name="Zeng Q."/>
            <person name="Eisenstadt E."/>
            <person name="Fraser-Liggett C."/>
            <person name="Strausberg R."/>
            <person name="Galagan J."/>
            <person name="Birren B."/>
            <person name="Collins F.H."/>
        </authorList>
    </citation>
    <scope>NUCLEOTIDE SEQUENCE [LARGE SCALE GENOMIC DNA]</scope>
    <source>
        <strain evidence="4">JHB</strain>
    </source>
</reference>
<dbReference type="SUPFAM" id="SSF56496">
    <property type="entry name" value="Fibrinogen C-terminal domain-like"/>
    <property type="match status" value="1"/>
</dbReference>
<reference evidence="5" key="2">
    <citation type="submission" date="2021-02" db="UniProtKB">
        <authorList>
            <consortium name="EnsemblMetazoa"/>
        </authorList>
    </citation>
    <scope>IDENTIFICATION</scope>
    <source>
        <strain evidence="5">JHB</strain>
    </source>
</reference>
<name>B0XEN4_CULQU</name>
<evidence type="ECO:0000313" key="6">
    <source>
        <dbReference type="Proteomes" id="UP000002320"/>
    </source>
</evidence>
<keyword evidence="6" id="KW-1185">Reference proteome</keyword>